<feature type="active site" description="Proton acceptor" evidence="1">
    <location>
        <position position="79"/>
    </location>
</feature>
<name>A0A6M5Z1Z0_9BACT</name>
<dbReference type="RefSeq" id="WP_171475013.1">
    <property type="nucleotide sequence ID" value="NZ_CP053452.2"/>
</dbReference>
<evidence type="ECO:0000313" key="3">
    <source>
        <dbReference type="Proteomes" id="UP000503447"/>
    </source>
</evidence>
<sequence length="416" mass="45170">MLTLGKYSVGVGDRFAHQAKAQLRACQLAAAQGVEVIPVWNKSNREHTIIGSEPSSVRASADAAVKELKWAHAYHVDADHIRLETVERYLPVCDFYTIDVADSIGQAAGANAVKIFVNRHPELIGTLAIPGVSEPFTTTPADMERVAAKYLKAVKDAGAIYNKIAWAKGSDNFITEVSMDETDAPQTPLELLLILAALADEQVPVQTIAPKFTGRFNKGVDYVGDLVQFEKEFRDDLAVIAFAVKKFRLPANLKLSVHSGSDKFSLYGPMSRAIRETGAGLHLKTAGTTWLEEVIGLAESGGEGLALAKAIYAKALAKKDELCAPYATVIDIKTTELPAADEVNEWTSEQFVGALRHDPANPAFNPSLRQLVHVGFKIAAQMGAQYLAMLKKCEPTISKNVTGNLYDRHLKPLFVA</sequence>
<accession>A0A6M5Z1Z0</accession>
<dbReference type="InterPro" id="IPR032586">
    <property type="entry name" value="UxaE"/>
</dbReference>
<evidence type="ECO:0000256" key="1">
    <source>
        <dbReference type="HAMAP-Rule" id="MF_02243"/>
    </source>
</evidence>
<proteinExistence type="inferred from homology"/>
<comment type="function">
    <text evidence="1">Catalyzes the epimerization of D-tagaturonate (D-TagA) to D-fructuronate (D-FruA).</text>
</comment>
<feature type="binding site" evidence="1">
    <location>
        <position position="80"/>
    </location>
    <ligand>
        <name>a divalent metal cation</name>
        <dbReference type="ChEBI" id="CHEBI:60240"/>
    </ligand>
</feature>
<feature type="active site" description="Proton donor" evidence="1">
    <location>
        <position position="176"/>
    </location>
</feature>
<protein>
    <recommendedName>
        <fullName evidence="1">Tagaturonate/fructuronate epimerase</fullName>
        <shortName evidence="1">D-TagA/D-FruA epimerase</shortName>
        <ecNumber evidence="1">5.1.2.7</ecNumber>
    </recommendedName>
</protein>
<gene>
    <name evidence="1" type="primary">uxaE</name>
    <name evidence="2" type="ORF">FTUN_7833</name>
</gene>
<comment type="cofactor">
    <cofactor evidence="1">
        <name>a divalent metal cation</name>
        <dbReference type="ChEBI" id="CHEBI:60240"/>
    </cofactor>
</comment>
<dbReference type="AlphaFoldDB" id="A0A6M5Z1Z0"/>
<evidence type="ECO:0000313" key="2">
    <source>
        <dbReference type="EMBL" id="QJX00209.1"/>
    </source>
</evidence>
<feature type="binding site" evidence="1">
    <location>
        <position position="258"/>
    </location>
    <ligand>
        <name>a divalent metal cation</name>
        <dbReference type="ChEBI" id="CHEBI:60240"/>
    </ligand>
</feature>
<dbReference type="Proteomes" id="UP000503447">
    <property type="component" value="Chromosome"/>
</dbReference>
<keyword evidence="1" id="KW-0413">Isomerase</keyword>
<dbReference type="GO" id="GO:0016856">
    <property type="term" value="F:racemase and epimerase activity, acting on hydroxy acids and derivatives"/>
    <property type="evidence" value="ECO:0007669"/>
    <property type="project" value="UniProtKB-UniRule"/>
</dbReference>
<comment type="similarity">
    <text evidence="1">Belongs to the UxaE family.</text>
</comment>
<dbReference type="EMBL" id="CP053452">
    <property type="protein sequence ID" value="QJX00209.1"/>
    <property type="molecule type" value="Genomic_DNA"/>
</dbReference>
<dbReference type="KEGG" id="ftj:FTUN_7833"/>
<dbReference type="Pfam" id="PF16257">
    <property type="entry name" value="UxaE"/>
    <property type="match status" value="1"/>
</dbReference>
<organism evidence="2 3">
    <name type="scientific">Frigoriglobus tundricola</name>
    <dbReference type="NCBI Taxonomy" id="2774151"/>
    <lineage>
        <taxon>Bacteria</taxon>
        <taxon>Pseudomonadati</taxon>
        <taxon>Planctomycetota</taxon>
        <taxon>Planctomycetia</taxon>
        <taxon>Gemmatales</taxon>
        <taxon>Gemmataceae</taxon>
        <taxon>Frigoriglobus</taxon>
    </lineage>
</organism>
<reference evidence="3" key="1">
    <citation type="submission" date="2020-05" db="EMBL/GenBank/DDBJ databases">
        <title>Frigoriglobus tundricola gen. nov., sp. nov., a psychrotolerant cellulolytic planctomycete of the family Gemmataceae with two divergent copies of 16S rRNA gene.</title>
        <authorList>
            <person name="Kulichevskaya I.S."/>
            <person name="Ivanova A.A."/>
            <person name="Naumoff D.G."/>
            <person name="Beletsky A.V."/>
            <person name="Rijpstra W.I.C."/>
            <person name="Sinninghe Damste J.S."/>
            <person name="Mardanov A.V."/>
            <person name="Ravin N.V."/>
            <person name="Dedysh S.N."/>
        </authorList>
    </citation>
    <scope>NUCLEOTIDE SEQUENCE [LARGE SCALE GENOMIC DNA]</scope>
    <source>
        <strain evidence="3">PL17</strain>
    </source>
</reference>
<dbReference type="GO" id="GO:0046872">
    <property type="term" value="F:metal ion binding"/>
    <property type="evidence" value="ECO:0007669"/>
    <property type="project" value="UniProtKB-UniRule"/>
</dbReference>
<feature type="binding site" evidence="1">
    <location>
        <position position="218"/>
    </location>
    <ligand>
        <name>a divalent metal cation</name>
        <dbReference type="ChEBI" id="CHEBI:60240"/>
    </ligand>
</feature>
<dbReference type="EC" id="5.1.2.7" evidence="1"/>
<keyword evidence="3" id="KW-1185">Reference proteome</keyword>
<dbReference type="HAMAP" id="MF_02243">
    <property type="entry name" value="UxaE"/>
    <property type="match status" value="1"/>
</dbReference>
<comment type="catalytic activity">
    <reaction evidence="1">
        <text>keto-D-tagaturonate = keto-D-fructuronate</text>
        <dbReference type="Rhea" id="RHEA:51656"/>
        <dbReference type="ChEBI" id="CHEBI:17886"/>
        <dbReference type="ChEBI" id="CHEBI:59881"/>
        <dbReference type="EC" id="5.1.2.7"/>
    </reaction>
</comment>
<keyword evidence="1" id="KW-0479">Metal-binding</keyword>